<accession>A0AAX2IRF8</accession>
<dbReference type="PROSITE" id="PS51257">
    <property type="entry name" value="PROKAR_LIPOPROTEIN"/>
    <property type="match status" value="1"/>
</dbReference>
<evidence type="ECO:0000313" key="4">
    <source>
        <dbReference type="Proteomes" id="UP000251937"/>
    </source>
</evidence>
<protein>
    <recommendedName>
        <fullName evidence="5">Lipoprotein</fullName>
    </recommendedName>
</protein>
<dbReference type="Proteomes" id="UP000251937">
    <property type="component" value="Unassembled WGS sequence"/>
</dbReference>
<evidence type="ECO:0008006" key="5">
    <source>
        <dbReference type="Google" id="ProtNLM"/>
    </source>
</evidence>
<reference evidence="1 3" key="1">
    <citation type="submission" date="2017-02" db="EMBL/GenBank/DDBJ databases">
        <authorList>
            <person name="Varghese N."/>
            <person name="Submissions S."/>
        </authorList>
    </citation>
    <scope>NUCLEOTIDE SEQUENCE [LARGE SCALE GENOMIC DNA]</scope>
    <source>
        <strain evidence="1 3">DSM 16775</strain>
    </source>
</reference>
<sequence>MKNLLFLCSFLLLFLISCREEIKSERGGIDVVSNVYFDASKGLGKMQSFHLSSLNYTGDSIVERIPDVDVPELTRQMFFIKDSVCYTIENENPGQIIFSDIIKKQKPIPVENKKGGTLFLKEKIPNYRNRKNLNDTVLFKKKYKRFEINSPWMYTRFYIYPTDTILPYSIYKHAEKDYHGRVERIDSYNKKTDIFVTLQLIPRKKWDGETQEIFEFNQYVKSREKLGCKKF</sequence>
<proteinExistence type="predicted"/>
<comment type="caution">
    <text evidence="2">The sequence shown here is derived from an EMBL/GenBank/DDBJ whole genome shotgun (WGS) entry which is preliminary data.</text>
</comment>
<dbReference type="AlphaFoldDB" id="A0AAX2IRF8"/>
<dbReference type="KEGG" id="cbp:EB354_03330"/>
<keyword evidence="3" id="KW-1185">Reference proteome</keyword>
<evidence type="ECO:0000313" key="3">
    <source>
        <dbReference type="Proteomes" id="UP000190669"/>
    </source>
</evidence>
<dbReference type="Proteomes" id="UP000190669">
    <property type="component" value="Unassembled WGS sequence"/>
</dbReference>
<organism evidence="2 4">
    <name type="scientific">Chryseobacterium balustinum</name>
    <dbReference type="NCBI Taxonomy" id="246"/>
    <lineage>
        <taxon>Bacteria</taxon>
        <taxon>Pseudomonadati</taxon>
        <taxon>Bacteroidota</taxon>
        <taxon>Flavobacteriia</taxon>
        <taxon>Flavobacteriales</taxon>
        <taxon>Weeksellaceae</taxon>
        <taxon>Chryseobacterium group</taxon>
        <taxon>Chryseobacterium</taxon>
    </lineage>
</organism>
<reference evidence="2 4" key="2">
    <citation type="submission" date="2018-06" db="EMBL/GenBank/DDBJ databases">
        <authorList>
            <consortium name="Pathogen Informatics"/>
            <person name="Doyle S."/>
        </authorList>
    </citation>
    <scope>NUCLEOTIDE SEQUENCE [LARGE SCALE GENOMIC DNA]</scope>
    <source>
        <strain evidence="2 4">NCTC11212</strain>
    </source>
</reference>
<evidence type="ECO:0000313" key="1">
    <source>
        <dbReference type="EMBL" id="SKC04630.1"/>
    </source>
</evidence>
<dbReference type="EMBL" id="FUZE01000023">
    <property type="protein sequence ID" value="SKC04630.1"/>
    <property type="molecule type" value="Genomic_DNA"/>
</dbReference>
<name>A0AAX2IRF8_9FLAO</name>
<evidence type="ECO:0000313" key="2">
    <source>
        <dbReference type="EMBL" id="SQA92697.1"/>
    </source>
</evidence>
<gene>
    <name evidence="2" type="ORF">NCTC11212_04225</name>
    <name evidence="1" type="ORF">SAMN05421800_12363</name>
</gene>
<dbReference type="EMBL" id="UAVR01000024">
    <property type="protein sequence ID" value="SQA92697.1"/>
    <property type="molecule type" value="Genomic_DNA"/>
</dbReference>
<dbReference type="RefSeq" id="WP_079466722.1">
    <property type="nucleotide sequence ID" value="NZ_CP033934.1"/>
</dbReference>